<dbReference type="AlphaFoldDB" id="A0A7J6WY06"/>
<dbReference type="InterPro" id="IPR029063">
    <property type="entry name" value="SAM-dependent_MTases_sf"/>
</dbReference>
<reference evidence="2 3" key="1">
    <citation type="submission" date="2020-06" db="EMBL/GenBank/DDBJ databases">
        <title>Transcriptomic and genomic resources for Thalictrum thalictroides and T. hernandezii: Facilitating candidate gene discovery in an emerging model plant lineage.</title>
        <authorList>
            <person name="Arias T."/>
            <person name="Riano-Pachon D.M."/>
            <person name="Di Stilio V.S."/>
        </authorList>
    </citation>
    <scope>NUCLEOTIDE SEQUENCE [LARGE SCALE GENOMIC DNA]</scope>
    <source>
        <strain evidence="3">cv. WT478/WT964</strain>
        <tissue evidence="2">Leaves</tissue>
    </source>
</reference>
<dbReference type="EMBL" id="JABWDY010009530">
    <property type="protein sequence ID" value="KAF5201360.1"/>
    <property type="molecule type" value="Genomic_DNA"/>
</dbReference>
<dbReference type="PANTHER" id="PTHR12133">
    <property type="entry name" value="TRNA (ADENINE(58)-N(1))-METHYLTRANSFERASE"/>
    <property type="match status" value="1"/>
</dbReference>
<dbReference type="GO" id="GO:0160107">
    <property type="term" value="F:tRNA (adenine(58)-N1)-methyltransferase activity"/>
    <property type="evidence" value="ECO:0007669"/>
    <property type="project" value="UniProtKB-EC"/>
</dbReference>
<evidence type="ECO:0000256" key="1">
    <source>
        <dbReference type="ARBA" id="ARBA00012796"/>
    </source>
</evidence>
<comment type="caution">
    <text evidence="2">The sequence shown here is derived from an EMBL/GenBank/DDBJ whole genome shotgun (WGS) entry which is preliminary data.</text>
</comment>
<dbReference type="Gene3D" id="3.10.330.20">
    <property type="match status" value="1"/>
</dbReference>
<evidence type="ECO:0000313" key="2">
    <source>
        <dbReference type="EMBL" id="KAF5201360.1"/>
    </source>
</evidence>
<dbReference type="InterPro" id="IPR014816">
    <property type="entry name" value="tRNA_MeTrfase_Gcd14"/>
</dbReference>
<name>A0A7J6WY06_THATH</name>
<keyword evidence="2" id="KW-0489">Methyltransferase</keyword>
<dbReference type="Proteomes" id="UP000554482">
    <property type="component" value="Unassembled WGS sequence"/>
</dbReference>
<dbReference type="PANTHER" id="PTHR12133:SF2">
    <property type="entry name" value="TRNA (ADENINE(58)-N(1))-METHYLTRANSFERASE CATALYTIC SUBUNIT TRMT61A"/>
    <property type="match status" value="1"/>
</dbReference>
<sequence>MLSADGTKNISFQRPIANGDLIIVNERHDNMKAIKVCDGSELQNRFGVFKHFDWIGKPFESK</sequence>
<evidence type="ECO:0000313" key="3">
    <source>
        <dbReference type="Proteomes" id="UP000554482"/>
    </source>
</evidence>
<accession>A0A7J6WY06</accession>
<proteinExistence type="predicted"/>
<gene>
    <name evidence="2" type="ORF">FRX31_009053</name>
</gene>
<organism evidence="2 3">
    <name type="scientific">Thalictrum thalictroides</name>
    <name type="common">Rue-anemone</name>
    <name type="synonym">Anemone thalictroides</name>
    <dbReference type="NCBI Taxonomy" id="46969"/>
    <lineage>
        <taxon>Eukaryota</taxon>
        <taxon>Viridiplantae</taxon>
        <taxon>Streptophyta</taxon>
        <taxon>Embryophyta</taxon>
        <taxon>Tracheophyta</taxon>
        <taxon>Spermatophyta</taxon>
        <taxon>Magnoliopsida</taxon>
        <taxon>Ranunculales</taxon>
        <taxon>Ranunculaceae</taxon>
        <taxon>Thalictroideae</taxon>
        <taxon>Thalictrum</taxon>
    </lineage>
</organism>
<dbReference type="GO" id="GO:0005634">
    <property type="term" value="C:nucleus"/>
    <property type="evidence" value="ECO:0007669"/>
    <property type="project" value="TreeGrafter"/>
</dbReference>
<keyword evidence="2" id="KW-0808">Transferase</keyword>
<dbReference type="OrthoDB" id="1925287at2759"/>
<dbReference type="GO" id="GO:0030488">
    <property type="term" value="P:tRNA methylation"/>
    <property type="evidence" value="ECO:0007669"/>
    <property type="project" value="InterPro"/>
</dbReference>
<protein>
    <recommendedName>
        <fullName evidence="1">tRNA (adenine(58)-N(1))-methyltransferase</fullName>
        <ecNumber evidence="1">2.1.1.220</ecNumber>
    </recommendedName>
</protein>
<keyword evidence="3" id="KW-1185">Reference proteome</keyword>
<feature type="non-terminal residue" evidence="2">
    <location>
        <position position="62"/>
    </location>
</feature>
<dbReference type="GO" id="GO:0031515">
    <property type="term" value="C:tRNA (m1A) methyltransferase complex"/>
    <property type="evidence" value="ECO:0007669"/>
    <property type="project" value="InterPro"/>
</dbReference>
<dbReference type="SUPFAM" id="SSF53335">
    <property type="entry name" value="S-adenosyl-L-methionine-dependent methyltransferases"/>
    <property type="match status" value="1"/>
</dbReference>
<dbReference type="EC" id="2.1.1.220" evidence="1"/>